<reference evidence="4 5" key="1">
    <citation type="submission" date="2019-09" db="EMBL/GenBank/DDBJ databases">
        <title>Screening of Novel Bioactive Compounds from Soil-Associated.</title>
        <authorList>
            <person name="Zhao S."/>
        </authorList>
    </citation>
    <scope>NUCLEOTIDE SEQUENCE [LARGE SCALE GENOMIC DNA]</scope>
    <source>
        <strain evidence="4 5">HIT-DPA4</strain>
    </source>
</reference>
<name>A0A6H9V6M7_9ACTN</name>
<sequence>MTQQPHATQPPTGQGQRQTAQGQRQTAQETEAGLYGPETAESGWASGGTVFAGVLLLMNGILAIFQGISAIAEDDVYAGVGDYVYEINLTGWGVILLVLGVVAAASGAGILMGAPWARVTGIFMASLGMIMQFLFLPYAPVWSVIMIAVYVFVIWALAHHRPPAAMPTSSTPRGPSHRA</sequence>
<evidence type="ECO:0000256" key="1">
    <source>
        <dbReference type="SAM" id="MobiDB-lite"/>
    </source>
</evidence>
<keyword evidence="2" id="KW-1133">Transmembrane helix</keyword>
<keyword evidence="2" id="KW-0472">Membrane</keyword>
<evidence type="ECO:0000256" key="2">
    <source>
        <dbReference type="SAM" id="Phobius"/>
    </source>
</evidence>
<proteinExistence type="predicted"/>
<evidence type="ECO:0000259" key="3">
    <source>
        <dbReference type="Pfam" id="PF23636"/>
    </source>
</evidence>
<protein>
    <recommendedName>
        <fullName evidence="3">DUF7144 domain-containing protein</fullName>
    </recommendedName>
</protein>
<feature type="transmembrane region" description="Helical" evidence="2">
    <location>
        <begin position="92"/>
        <end position="112"/>
    </location>
</feature>
<gene>
    <name evidence="4" type="ORF">F7R91_06765</name>
</gene>
<feature type="domain" description="DUF7144" evidence="3">
    <location>
        <begin position="49"/>
        <end position="161"/>
    </location>
</feature>
<dbReference type="InterPro" id="IPR055568">
    <property type="entry name" value="DUF7144"/>
</dbReference>
<organism evidence="4 5">
    <name type="scientific">Streptomyces luteolifulvus</name>
    <dbReference type="NCBI Taxonomy" id="2615112"/>
    <lineage>
        <taxon>Bacteria</taxon>
        <taxon>Bacillati</taxon>
        <taxon>Actinomycetota</taxon>
        <taxon>Actinomycetes</taxon>
        <taxon>Kitasatosporales</taxon>
        <taxon>Streptomycetaceae</taxon>
        <taxon>Streptomyces</taxon>
    </lineage>
</organism>
<comment type="caution">
    <text evidence="4">The sequence shown here is derived from an EMBL/GenBank/DDBJ whole genome shotgun (WGS) entry which is preliminary data.</text>
</comment>
<dbReference type="EMBL" id="VZRB01000003">
    <property type="protein sequence ID" value="KAB1149442.1"/>
    <property type="molecule type" value="Genomic_DNA"/>
</dbReference>
<feature type="region of interest" description="Disordered" evidence="1">
    <location>
        <begin position="1"/>
        <end position="30"/>
    </location>
</feature>
<evidence type="ECO:0000313" key="5">
    <source>
        <dbReference type="Proteomes" id="UP000442707"/>
    </source>
</evidence>
<dbReference type="AlphaFoldDB" id="A0A6H9V6M7"/>
<accession>A0A6H9V6M7</accession>
<keyword evidence="2" id="KW-0812">Transmembrane</keyword>
<feature type="compositionally biased region" description="Low complexity" evidence="1">
    <location>
        <begin position="7"/>
        <end position="30"/>
    </location>
</feature>
<dbReference type="Proteomes" id="UP000442707">
    <property type="component" value="Unassembled WGS sequence"/>
</dbReference>
<keyword evidence="5" id="KW-1185">Reference proteome</keyword>
<feature type="transmembrane region" description="Helical" evidence="2">
    <location>
        <begin position="141"/>
        <end position="158"/>
    </location>
</feature>
<evidence type="ECO:0000313" key="4">
    <source>
        <dbReference type="EMBL" id="KAB1149442.1"/>
    </source>
</evidence>
<dbReference type="Pfam" id="PF23636">
    <property type="entry name" value="DUF7144"/>
    <property type="match status" value="1"/>
</dbReference>
<dbReference type="RefSeq" id="WP_150945488.1">
    <property type="nucleotide sequence ID" value="NZ_VZRB01000003.1"/>
</dbReference>
<feature type="transmembrane region" description="Helical" evidence="2">
    <location>
        <begin position="50"/>
        <end position="72"/>
    </location>
</feature>